<evidence type="ECO:0000313" key="2">
    <source>
        <dbReference type="Proteomes" id="UP000595656"/>
    </source>
</evidence>
<dbReference type="Proteomes" id="UP000595656">
    <property type="component" value="Segment"/>
</dbReference>
<gene>
    <name evidence="1" type="ORF">BIGDOG_55</name>
</gene>
<name>A0A7T3TL64_9CAUD</name>
<evidence type="ECO:0000313" key="1">
    <source>
        <dbReference type="EMBL" id="QPX75159.1"/>
    </source>
</evidence>
<protein>
    <submittedName>
        <fullName evidence="1">Uncharacterized protein</fullName>
    </submittedName>
</protein>
<dbReference type="EMBL" id="MW021763">
    <property type="protein sequence ID" value="QPX75159.1"/>
    <property type="molecule type" value="Genomic_DNA"/>
</dbReference>
<sequence length="44" mass="5399">MYQQLNFLLKKGCFWGKSRIEKQDLMGKARGQWWNIQKKAHFKK</sequence>
<reference evidence="1 2" key="1">
    <citation type="submission" date="2020-09" db="EMBL/GenBank/DDBJ databases">
        <authorList>
            <person name="Hogan T.J."/>
            <person name="Wilson M.E."/>
            <person name="Walker J.K."/>
            <person name="Johnson L."/>
            <person name="Sharma R."/>
            <person name="Grose J.H."/>
        </authorList>
    </citation>
    <scope>NUCLEOTIDE SEQUENCE [LARGE SCALE GENOMIC DNA]</scope>
</reference>
<accession>A0A7T3TL64</accession>
<keyword evidence="2" id="KW-1185">Reference proteome</keyword>
<proteinExistence type="predicted"/>
<organism evidence="1 2">
    <name type="scientific">Serratia phage vB_SmaS_Bigdog</name>
    <dbReference type="NCBI Taxonomy" id="2777364"/>
    <lineage>
        <taxon>Viruses</taxon>
        <taxon>Duplodnaviria</taxon>
        <taxon>Heunggongvirae</taxon>
        <taxon>Uroviricota</taxon>
        <taxon>Caudoviricetes</taxon>
        <taxon>Bonzeevirus</taxon>
        <taxon>Bonzeevirus bigdog</taxon>
    </lineage>
</organism>